<keyword evidence="1" id="KW-1133">Transmembrane helix</keyword>
<keyword evidence="1" id="KW-0812">Transmembrane</keyword>
<keyword evidence="3" id="KW-1185">Reference proteome</keyword>
<organism evidence="2 3">
    <name type="scientific">Janthinobacterium fluminis</name>
    <dbReference type="NCBI Taxonomy" id="2987524"/>
    <lineage>
        <taxon>Bacteria</taxon>
        <taxon>Pseudomonadati</taxon>
        <taxon>Pseudomonadota</taxon>
        <taxon>Betaproteobacteria</taxon>
        <taxon>Burkholderiales</taxon>
        <taxon>Oxalobacteraceae</taxon>
        <taxon>Janthinobacterium</taxon>
    </lineage>
</organism>
<keyword evidence="2" id="KW-0966">Cell projection</keyword>
<evidence type="ECO:0000256" key="1">
    <source>
        <dbReference type="SAM" id="Phobius"/>
    </source>
</evidence>
<reference evidence="2 3" key="1">
    <citation type="submission" date="2022-10" db="EMBL/GenBank/DDBJ databases">
        <title>Janthinobacterium sp. hw3 Genome sequencing.</title>
        <authorList>
            <person name="Park S."/>
        </authorList>
    </citation>
    <scope>NUCLEOTIDE SEQUENCE [LARGE SCALE GENOMIC DNA]</scope>
    <source>
        <strain evidence="3">hw3</strain>
    </source>
</reference>
<comment type="caution">
    <text evidence="2">The sequence shown here is derived from an EMBL/GenBank/DDBJ whole genome shotgun (WGS) entry which is preliminary data.</text>
</comment>
<accession>A0ABT5K0R1</accession>
<evidence type="ECO:0000313" key="3">
    <source>
        <dbReference type="Proteomes" id="UP001221208"/>
    </source>
</evidence>
<evidence type="ECO:0000313" key="2">
    <source>
        <dbReference type="EMBL" id="MDC8758444.1"/>
    </source>
</evidence>
<name>A0ABT5K0R1_9BURK</name>
<dbReference type="RefSeq" id="WP_273671121.1">
    <property type="nucleotide sequence ID" value="NZ_JAQQXR010000004.1"/>
</dbReference>
<dbReference type="EMBL" id="JAQQXR010000004">
    <property type="protein sequence ID" value="MDC8758444.1"/>
    <property type="molecule type" value="Genomic_DNA"/>
</dbReference>
<dbReference type="Proteomes" id="UP001221208">
    <property type="component" value="Unassembled WGS sequence"/>
</dbReference>
<proteinExistence type="predicted"/>
<keyword evidence="2" id="KW-0969">Cilium</keyword>
<feature type="transmembrane region" description="Helical" evidence="1">
    <location>
        <begin position="44"/>
        <end position="63"/>
    </location>
</feature>
<sequence length="148" mass="15006">MSIAVSALLRPSVSLRLLSAGVALCALGAGLALARGGFLWALPGGAASALAGLLGLLAQARAARATKPQRLDISGVGQIRLTVYQGRTGAATLLPGSTLWPGLLLLRLRCEDGATRSLPLWPGTVGGAAFRPLAVACRLIAVRGGEME</sequence>
<keyword evidence="2" id="KW-0282">Flagellum</keyword>
<protein>
    <submittedName>
        <fullName evidence="2">Flagellar hook-length control protein</fullName>
    </submittedName>
</protein>
<gene>
    <name evidence="2" type="ORF">OIK44_12715</name>
</gene>
<keyword evidence="1" id="KW-0472">Membrane</keyword>